<dbReference type="CDD" id="cd00808">
    <property type="entry name" value="GluRS_core"/>
    <property type="match status" value="1"/>
</dbReference>
<evidence type="ECO:0000256" key="1">
    <source>
        <dbReference type="ARBA" id="ARBA00007894"/>
    </source>
</evidence>
<dbReference type="EC" id="6.1.1.17" evidence="7"/>
<dbReference type="InterPro" id="IPR049940">
    <property type="entry name" value="GluQ/Sye"/>
</dbReference>
<keyword evidence="4 7" id="KW-0067">ATP-binding</keyword>
<feature type="short sequence motif" description="'KMSKS' region" evidence="7">
    <location>
        <begin position="251"/>
        <end position="255"/>
    </location>
</feature>
<keyword evidence="2 7" id="KW-0436">Ligase</keyword>
<dbReference type="NCBIfam" id="TIGR00464">
    <property type="entry name" value="gltX_bact"/>
    <property type="match status" value="1"/>
</dbReference>
<dbReference type="InterPro" id="IPR000924">
    <property type="entry name" value="Glu/Gln-tRNA-synth"/>
</dbReference>
<dbReference type="GO" id="GO:0005737">
    <property type="term" value="C:cytoplasm"/>
    <property type="evidence" value="ECO:0007669"/>
    <property type="project" value="UniProtKB-SubCell"/>
</dbReference>
<accession>A0A0G0T0F7</accession>
<sequence length="497" mass="57163">MSDVRLRFAPSPTGFLHIGSLRTVLFNYFIVKSLGGKFILRIEDTDQKREVSGSAEKLIEILDWLGIKFDEGPNIDGGYGPYVQSQRRGIYDKYVKELLASGQAYHCFCTSERLQKMKEDQAAEKLPPRYDRICRDLKTEEVEKRIANNEPFVIRQKMPLEGEVAVYDELHGEIKFKVENLEDHVLIKTDGMPTYQFANVIDDHLMEISHVVRGDEWIPSFPKNILLYQAFGWQPPKYIHTPLILNKEGGKLSKRQGDVAVEDYQAKGYLPEALINFCALLGWHPKGEEEILTLEEIIKEFKVSDIGISPAVFDIEKLDYMNGMYIRKKSVDELTEMAIPFLVKSNFLEVRGEDFINNLTGEKLDLKFIKQVVALAHDRLKKLSEIGELSEFIFLKKPNYEKDLLIWKHNTEEKMKQNLIEVGEVLEHIPAEDWTKYSIEEALFSHIKVKELTVGEMLWPMRVALTGRKASPGPFEVAEVLGKNKSLERIKVAINKL</sequence>
<dbReference type="Gene3D" id="1.10.10.350">
    <property type="match status" value="1"/>
</dbReference>
<dbReference type="InterPro" id="IPR033910">
    <property type="entry name" value="GluRS_core"/>
</dbReference>
<dbReference type="GO" id="GO:0008270">
    <property type="term" value="F:zinc ion binding"/>
    <property type="evidence" value="ECO:0007669"/>
    <property type="project" value="UniProtKB-UniRule"/>
</dbReference>
<dbReference type="GO" id="GO:0006424">
    <property type="term" value="P:glutamyl-tRNA aminoacylation"/>
    <property type="evidence" value="ECO:0007669"/>
    <property type="project" value="UniProtKB-UniRule"/>
</dbReference>
<dbReference type="SUPFAM" id="SSF48163">
    <property type="entry name" value="An anticodon-binding domain of class I aminoacyl-tRNA synthetases"/>
    <property type="match status" value="1"/>
</dbReference>
<feature type="binding site" evidence="7">
    <location>
        <position position="254"/>
    </location>
    <ligand>
        <name>ATP</name>
        <dbReference type="ChEBI" id="CHEBI:30616"/>
    </ligand>
</feature>
<keyword evidence="6 7" id="KW-0030">Aminoacyl-tRNA synthetase</keyword>
<feature type="short sequence motif" description="'HIGH' region" evidence="7">
    <location>
        <begin position="10"/>
        <end position="20"/>
    </location>
</feature>
<dbReference type="FunFam" id="3.40.50.620:FF:000045">
    <property type="entry name" value="Glutamate--tRNA ligase, mitochondrial"/>
    <property type="match status" value="1"/>
</dbReference>
<dbReference type="Pfam" id="PF00749">
    <property type="entry name" value="tRNA-synt_1c"/>
    <property type="match status" value="1"/>
</dbReference>
<dbReference type="InterPro" id="IPR004527">
    <property type="entry name" value="Glu-tRNA-ligase_bac/mito"/>
</dbReference>
<dbReference type="PATRIC" id="fig|1618642.3.peg.974"/>
<dbReference type="AlphaFoldDB" id="A0A0G0T0F7"/>
<keyword evidence="3 7" id="KW-0547">Nucleotide-binding</keyword>
<proteinExistence type="inferred from homology"/>
<protein>
    <recommendedName>
        <fullName evidence="7">Glutamate--tRNA ligase</fullName>
        <ecNumber evidence="7">6.1.1.17</ecNumber>
    </recommendedName>
    <alternativeName>
        <fullName evidence="7">Glutamyl-tRNA synthetase</fullName>
        <shortName evidence="7">GluRS</shortName>
    </alternativeName>
</protein>
<evidence type="ECO:0000313" key="10">
    <source>
        <dbReference type="EMBL" id="KKR31322.1"/>
    </source>
</evidence>
<dbReference type="GO" id="GO:0004818">
    <property type="term" value="F:glutamate-tRNA ligase activity"/>
    <property type="evidence" value="ECO:0007669"/>
    <property type="project" value="UniProtKB-UniRule"/>
</dbReference>
<dbReference type="InterPro" id="IPR020058">
    <property type="entry name" value="Glu/Gln-tRNA-synth_Ib_cat-dom"/>
</dbReference>
<comment type="subcellular location">
    <subcellularLocation>
        <location evidence="7">Cytoplasm</location>
    </subcellularLocation>
</comment>
<dbReference type="GO" id="GO:0000049">
    <property type="term" value="F:tRNA binding"/>
    <property type="evidence" value="ECO:0007669"/>
    <property type="project" value="InterPro"/>
</dbReference>
<dbReference type="Pfam" id="PF19269">
    <property type="entry name" value="Anticodon_2"/>
    <property type="match status" value="1"/>
</dbReference>
<comment type="function">
    <text evidence="7">Catalyzes the attachment of glutamate to tRNA(Glu) in a two-step reaction: glutamate is first activated by ATP to form Glu-AMP and then transferred to the acceptor end of tRNA(Glu).</text>
</comment>
<comment type="catalytic activity">
    <reaction evidence="7">
        <text>tRNA(Glu) + L-glutamate + ATP = L-glutamyl-tRNA(Glu) + AMP + diphosphate</text>
        <dbReference type="Rhea" id="RHEA:23540"/>
        <dbReference type="Rhea" id="RHEA-COMP:9663"/>
        <dbReference type="Rhea" id="RHEA-COMP:9680"/>
        <dbReference type="ChEBI" id="CHEBI:29985"/>
        <dbReference type="ChEBI" id="CHEBI:30616"/>
        <dbReference type="ChEBI" id="CHEBI:33019"/>
        <dbReference type="ChEBI" id="CHEBI:78442"/>
        <dbReference type="ChEBI" id="CHEBI:78520"/>
        <dbReference type="ChEBI" id="CHEBI:456215"/>
        <dbReference type="EC" id="6.1.1.17"/>
    </reaction>
</comment>
<keyword evidence="5 7" id="KW-0648">Protein biosynthesis</keyword>
<dbReference type="HAMAP" id="MF_00022">
    <property type="entry name" value="Glu_tRNA_synth_type1"/>
    <property type="match status" value="1"/>
</dbReference>
<feature type="domain" description="Aminoacyl-tRNA synthetase class I anticodon-binding" evidence="9">
    <location>
        <begin position="333"/>
        <end position="494"/>
    </location>
</feature>
<dbReference type="InterPro" id="IPR008925">
    <property type="entry name" value="aa_tRNA-synth_I_cd-bd_sf"/>
</dbReference>
<keyword evidence="7" id="KW-0963">Cytoplasm</keyword>
<dbReference type="PRINTS" id="PR00987">
    <property type="entry name" value="TRNASYNTHGLU"/>
</dbReference>
<dbReference type="PANTHER" id="PTHR43311:SF2">
    <property type="entry name" value="GLUTAMATE--TRNA LIGASE, MITOCHONDRIAL-RELATED"/>
    <property type="match status" value="1"/>
</dbReference>
<evidence type="ECO:0000313" key="11">
    <source>
        <dbReference type="Proteomes" id="UP000034137"/>
    </source>
</evidence>
<dbReference type="PANTHER" id="PTHR43311">
    <property type="entry name" value="GLUTAMATE--TRNA LIGASE"/>
    <property type="match status" value="1"/>
</dbReference>
<evidence type="ECO:0000256" key="4">
    <source>
        <dbReference type="ARBA" id="ARBA00022840"/>
    </source>
</evidence>
<organism evidence="10 11">
    <name type="scientific">Candidatus Falkowbacteria bacterium GW2011_GWF2_39_8</name>
    <dbReference type="NCBI Taxonomy" id="1618642"/>
    <lineage>
        <taxon>Bacteria</taxon>
        <taxon>Candidatus Falkowiibacteriota</taxon>
    </lineage>
</organism>
<evidence type="ECO:0000256" key="7">
    <source>
        <dbReference type="HAMAP-Rule" id="MF_00022"/>
    </source>
</evidence>
<keyword evidence="7" id="KW-0862">Zinc</keyword>
<evidence type="ECO:0000259" key="8">
    <source>
        <dbReference type="Pfam" id="PF00749"/>
    </source>
</evidence>
<reference evidence="10 11" key="1">
    <citation type="journal article" date="2015" name="Nature">
        <title>rRNA introns, odd ribosomes, and small enigmatic genomes across a large radiation of phyla.</title>
        <authorList>
            <person name="Brown C.T."/>
            <person name="Hug L.A."/>
            <person name="Thomas B.C."/>
            <person name="Sharon I."/>
            <person name="Castelle C.J."/>
            <person name="Singh A."/>
            <person name="Wilkins M.J."/>
            <person name="Williams K.H."/>
            <person name="Banfield J.F."/>
        </authorList>
    </citation>
    <scope>NUCLEOTIDE SEQUENCE [LARGE SCALE GENOMIC DNA]</scope>
</reference>
<evidence type="ECO:0000256" key="3">
    <source>
        <dbReference type="ARBA" id="ARBA00022741"/>
    </source>
</evidence>
<gene>
    <name evidence="7" type="primary">gltX</name>
    <name evidence="10" type="ORF">UT64_C0064G0002</name>
</gene>
<dbReference type="InterPro" id="IPR045462">
    <property type="entry name" value="aa-tRNA-synth_I_cd-bd"/>
</dbReference>
<dbReference type="GO" id="GO:0005524">
    <property type="term" value="F:ATP binding"/>
    <property type="evidence" value="ECO:0007669"/>
    <property type="project" value="UniProtKB-UniRule"/>
</dbReference>
<evidence type="ECO:0000256" key="6">
    <source>
        <dbReference type="ARBA" id="ARBA00023146"/>
    </source>
</evidence>
<dbReference type="Gene3D" id="3.40.50.620">
    <property type="entry name" value="HUPs"/>
    <property type="match status" value="1"/>
</dbReference>
<feature type="binding site" evidence="7">
    <location>
        <position position="136"/>
    </location>
    <ligand>
        <name>Zn(2+)</name>
        <dbReference type="ChEBI" id="CHEBI:29105"/>
    </ligand>
</feature>
<comment type="cofactor">
    <cofactor evidence="7">
        <name>Zn(2+)</name>
        <dbReference type="ChEBI" id="CHEBI:29105"/>
    </cofactor>
    <text evidence="7">Binds 1 zinc ion per subunit.</text>
</comment>
<evidence type="ECO:0000256" key="2">
    <source>
        <dbReference type="ARBA" id="ARBA00022598"/>
    </source>
</evidence>
<feature type="binding site" evidence="7">
    <location>
        <position position="109"/>
    </location>
    <ligand>
        <name>Zn(2+)</name>
        <dbReference type="ChEBI" id="CHEBI:29105"/>
    </ligand>
</feature>
<dbReference type="InterPro" id="IPR014729">
    <property type="entry name" value="Rossmann-like_a/b/a_fold"/>
</dbReference>
<comment type="similarity">
    <text evidence="1 7">Belongs to the class-I aminoacyl-tRNA synthetase family. Glutamate--tRNA ligase type 1 subfamily.</text>
</comment>
<comment type="subunit">
    <text evidence="7">Monomer.</text>
</comment>
<keyword evidence="7" id="KW-0479">Metal-binding</keyword>
<dbReference type="SUPFAM" id="SSF52374">
    <property type="entry name" value="Nucleotidylyl transferase"/>
    <property type="match status" value="1"/>
</dbReference>
<evidence type="ECO:0000256" key="5">
    <source>
        <dbReference type="ARBA" id="ARBA00022917"/>
    </source>
</evidence>
<feature type="domain" description="Glutamyl/glutaminyl-tRNA synthetase class Ib catalytic" evidence="8">
    <location>
        <begin position="4"/>
        <end position="319"/>
    </location>
</feature>
<feature type="binding site" evidence="7">
    <location>
        <position position="134"/>
    </location>
    <ligand>
        <name>Zn(2+)</name>
        <dbReference type="ChEBI" id="CHEBI:29105"/>
    </ligand>
</feature>
<name>A0A0G0T0F7_9BACT</name>
<comment type="caution">
    <text evidence="10">The sequence shown here is derived from an EMBL/GenBank/DDBJ whole genome shotgun (WGS) entry which is preliminary data.</text>
</comment>
<evidence type="ECO:0000259" key="9">
    <source>
        <dbReference type="Pfam" id="PF19269"/>
    </source>
</evidence>
<dbReference type="InterPro" id="IPR020751">
    <property type="entry name" value="aa-tRNA-synth_I_codon-bd_sub2"/>
</dbReference>
<feature type="binding site" evidence="7">
    <location>
        <position position="107"/>
    </location>
    <ligand>
        <name>Zn(2+)</name>
        <dbReference type="ChEBI" id="CHEBI:29105"/>
    </ligand>
</feature>
<dbReference type="EMBL" id="LBXO01000064">
    <property type="protein sequence ID" value="KKR31322.1"/>
    <property type="molecule type" value="Genomic_DNA"/>
</dbReference>
<dbReference type="Proteomes" id="UP000034137">
    <property type="component" value="Unassembled WGS sequence"/>
</dbReference>